<evidence type="ECO:0000256" key="7">
    <source>
        <dbReference type="ARBA" id="ARBA00023027"/>
    </source>
</evidence>
<dbReference type="PANTHER" id="PTHR20836:SF0">
    <property type="entry name" value="4-HYDROXY-TETRAHYDRODIPICOLINATE REDUCTASE 1, CHLOROPLASTIC-RELATED"/>
    <property type="match status" value="1"/>
</dbReference>
<comment type="subunit">
    <text evidence="13">Homotetramer.</text>
</comment>
<evidence type="ECO:0000256" key="11">
    <source>
        <dbReference type="ARBA" id="ARBA00049080"/>
    </source>
</evidence>
<dbReference type="Pfam" id="PF01113">
    <property type="entry name" value="DapB_N"/>
    <property type="match status" value="1"/>
</dbReference>
<sequence length="270" mass="27968">MSAPVRIAVLGASGRMGRAVIQAASAAASVRVTAAFDRAGSDVIGADIGPLAGLAAMNLKVRDELADAVDDFDVVVDFTRPEASLAALQVCRSAGKGMVIGTTGFSVVQLDQLAAATHEIPIVRAANFSVGVNVCLKLLEQAARALGDDYDVEIVEAHHRHKVDAPSGTALAMGETVAEALGRELSEVAVYGREGHTGERERPTIGFATVRGGDVVGDHSVMFLGDGERIEIAHRASNRLNFANGAVRAAAWLAGRDAGAYGMREVLGLG</sequence>
<dbReference type="InterPro" id="IPR000846">
    <property type="entry name" value="DapB_N"/>
</dbReference>
<feature type="binding site" evidence="13">
    <location>
        <begin position="11"/>
        <end position="16"/>
    </location>
    <ligand>
        <name>NAD(+)</name>
        <dbReference type="ChEBI" id="CHEBI:57540"/>
    </ligand>
</feature>
<feature type="binding site" evidence="13">
    <location>
        <position position="38"/>
    </location>
    <ligand>
        <name>NADP(+)</name>
        <dbReference type="ChEBI" id="CHEBI:58349"/>
    </ligand>
</feature>
<feature type="domain" description="Dihydrodipicolinate reductase C-terminal" evidence="15">
    <location>
        <begin position="131"/>
        <end position="267"/>
    </location>
</feature>
<dbReference type="SUPFAM" id="SSF55347">
    <property type="entry name" value="Glyceraldehyde-3-phosphate dehydrogenase-like, C-terminal domain"/>
    <property type="match status" value="1"/>
</dbReference>
<organism evidence="16 17">
    <name type="scientific">Banduia mediterranea</name>
    <dbReference type="NCBI Taxonomy" id="3075609"/>
    <lineage>
        <taxon>Bacteria</taxon>
        <taxon>Pseudomonadati</taxon>
        <taxon>Pseudomonadota</taxon>
        <taxon>Gammaproteobacteria</taxon>
        <taxon>Nevskiales</taxon>
        <taxon>Algiphilaceae</taxon>
        <taxon>Banduia</taxon>
    </lineage>
</organism>
<keyword evidence="3 13" id="KW-0028">Amino-acid biosynthesis</keyword>
<gene>
    <name evidence="13 16" type="primary">dapB</name>
    <name evidence="16" type="ORF">RM530_14960</name>
</gene>
<protein>
    <recommendedName>
        <fullName evidence="10 13">4-hydroxy-tetrahydrodipicolinate reductase</fullName>
        <shortName evidence="13">HTPA reductase</shortName>
        <ecNumber evidence="10 13">1.17.1.8</ecNumber>
    </recommendedName>
</protein>
<feature type="binding site" evidence="13">
    <location>
        <begin position="168"/>
        <end position="169"/>
    </location>
    <ligand>
        <name>(S)-2,3,4,5-tetrahydrodipicolinate</name>
        <dbReference type="ChEBI" id="CHEBI:16845"/>
    </ligand>
</feature>
<name>A0ABU2WL86_9GAMM</name>
<dbReference type="CDD" id="cd02274">
    <property type="entry name" value="DHDPR_N"/>
    <property type="match status" value="1"/>
</dbReference>
<dbReference type="InterPro" id="IPR022663">
    <property type="entry name" value="DapB_C"/>
</dbReference>
<keyword evidence="6 13" id="KW-0560">Oxidoreductase</keyword>
<evidence type="ECO:0000256" key="8">
    <source>
        <dbReference type="ARBA" id="ARBA00023154"/>
    </source>
</evidence>
<proteinExistence type="inferred from homology"/>
<dbReference type="RefSeq" id="WP_311366060.1">
    <property type="nucleotide sequence ID" value="NZ_JAVRIC010000024.1"/>
</dbReference>
<comment type="function">
    <text evidence="13">Catalyzes the conversion of 4-hydroxy-tetrahydrodipicolinate (HTPA) to tetrahydrodipicolinate.</text>
</comment>
<keyword evidence="2 13" id="KW-0963">Cytoplasm</keyword>
<dbReference type="InterPro" id="IPR036291">
    <property type="entry name" value="NAD(P)-bd_dom_sf"/>
</dbReference>
<dbReference type="Pfam" id="PF05173">
    <property type="entry name" value="DapB_C"/>
    <property type="match status" value="1"/>
</dbReference>
<comment type="subcellular location">
    <subcellularLocation>
        <location evidence="13">Cytoplasm</location>
    </subcellularLocation>
</comment>
<keyword evidence="4 13" id="KW-0521">NADP</keyword>
<comment type="catalytic activity">
    <reaction evidence="12 13">
        <text>(S)-2,3,4,5-tetrahydrodipicolinate + NAD(+) + H2O = (2S,4S)-4-hydroxy-2,3,4,5-tetrahydrodipicolinate + NADH + H(+)</text>
        <dbReference type="Rhea" id="RHEA:35323"/>
        <dbReference type="ChEBI" id="CHEBI:15377"/>
        <dbReference type="ChEBI" id="CHEBI:15378"/>
        <dbReference type="ChEBI" id="CHEBI:16845"/>
        <dbReference type="ChEBI" id="CHEBI:57540"/>
        <dbReference type="ChEBI" id="CHEBI:57945"/>
        <dbReference type="ChEBI" id="CHEBI:67139"/>
        <dbReference type="EC" id="1.17.1.8"/>
    </reaction>
</comment>
<evidence type="ECO:0000256" key="6">
    <source>
        <dbReference type="ARBA" id="ARBA00023002"/>
    </source>
</evidence>
<dbReference type="HAMAP" id="MF_00102">
    <property type="entry name" value="DapB"/>
    <property type="match status" value="1"/>
</dbReference>
<evidence type="ECO:0000256" key="5">
    <source>
        <dbReference type="ARBA" id="ARBA00022915"/>
    </source>
</evidence>
<evidence type="ECO:0000259" key="14">
    <source>
        <dbReference type="Pfam" id="PF01113"/>
    </source>
</evidence>
<evidence type="ECO:0000256" key="4">
    <source>
        <dbReference type="ARBA" id="ARBA00022857"/>
    </source>
</evidence>
<keyword evidence="8 13" id="KW-0457">Lysine biosynthesis</keyword>
<evidence type="ECO:0000256" key="3">
    <source>
        <dbReference type="ARBA" id="ARBA00022605"/>
    </source>
</evidence>
<dbReference type="InterPro" id="IPR023940">
    <property type="entry name" value="DHDPR_bac"/>
</dbReference>
<dbReference type="EMBL" id="JAVRIC010000024">
    <property type="protein sequence ID" value="MDT0498648.1"/>
    <property type="molecule type" value="Genomic_DNA"/>
</dbReference>
<comment type="catalytic activity">
    <reaction evidence="11 13">
        <text>(S)-2,3,4,5-tetrahydrodipicolinate + NADP(+) + H2O = (2S,4S)-4-hydroxy-2,3,4,5-tetrahydrodipicolinate + NADPH + H(+)</text>
        <dbReference type="Rhea" id="RHEA:35331"/>
        <dbReference type="ChEBI" id="CHEBI:15377"/>
        <dbReference type="ChEBI" id="CHEBI:15378"/>
        <dbReference type="ChEBI" id="CHEBI:16845"/>
        <dbReference type="ChEBI" id="CHEBI:57783"/>
        <dbReference type="ChEBI" id="CHEBI:58349"/>
        <dbReference type="ChEBI" id="CHEBI:67139"/>
        <dbReference type="EC" id="1.17.1.8"/>
    </reaction>
</comment>
<keyword evidence="17" id="KW-1185">Reference proteome</keyword>
<evidence type="ECO:0000256" key="9">
    <source>
        <dbReference type="ARBA" id="ARBA00037922"/>
    </source>
</evidence>
<dbReference type="NCBIfam" id="TIGR00036">
    <property type="entry name" value="dapB"/>
    <property type="match status" value="1"/>
</dbReference>
<comment type="similarity">
    <text evidence="1 13">Belongs to the DapB family.</text>
</comment>
<evidence type="ECO:0000256" key="2">
    <source>
        <dbReference type="ARBA" id="ARBA00022490"/>
    </source>
</evidence>
<accession>A0ABU2WL86</accession>
<evidence type="ECO:0000256" key="10">
    <source>
        <dbReference type="ARBA" id="ARBA00038983"/>
    </source>
</evidence>
<keyword evidence="5 13" id="KW-0220">Diaminopimelate biosynthesis</keyword>
<comment type="caution">
    <text evidence="16">The sequence shown here is derived from an EMBL/GenBank/DDBJ whole genome shotgun (WGS) entry which is preliminary data.</text>
</comment>
<reference evidence="16 17" key="1">
    <citation type="submission" date="2023-09" db="EMBL/GenBank/DDBJ databases">
        <authorList>
            <person name="Rey-Velasco X."/>
        </authorList>
    </citation>
    <scope>NUCLEOTIDE SEQUENCE [LARGE SCALE GENOMIC DNA]</scope>
    <source>
        <strain evidence="16 17">W345</strain>
    </source>
</reference>
<comment type="caution">
    <text evidence="13">Was originally thought to be a dihydrodipicolinate reductase (DHDPR), catalyzing the conversion of dihydrodipicolinate to tetrahydrodipicolinate. However, it was shown in E.coli that the substrate of the enzymatic reaction is not dihydrodipicolinate (DHDP) but in fact (2S,4S)-4-hydroxy-2,3,4,5-tetrahydrodipicolinic acid (HTPA), the product released by the DapA-catalyzed reaction.</text>
</comment>
<feature type="active site" description="Proton donor/acceptor" evidence="13">
    <location>
        <position position="158"/>
    </location>
</feature>
<feature type="binding site" evidence="13">
    <location>
        <begin position="125"/>
        <end position="128"/>
    </location>
    <ligand>
        <name>NAD(+)</name>
        <dbReference type="ChEBI" id="CHEBI:57540"/>
    </ligand>
</feature>
<dbReference type="InterPro" id="IPR022664">
    <property type="entry name" value="DapB_N_CS"/>
</dbReference>
<dbReference type="SUPFAM" id="SSF51735">
    <property type="entry name" value="NAD(P)-binding Rossmann-fold domains"/>
    <property type="match status" value="1"/>
</dbReference>
<dbReference type="Gene3D" id="3.30.360.10">
    <property type="entry name" value="Dihydrodipicolinate Reductase, domain 2"/>
    <property type="match status" value="1"/>
</dbReference>
<evidence type="ECO:0000256" key="12">
    <source>
        <dbReference type="ARBA" id="ARBA00049396"/>
    </source>
</evidence>
<dbReference type="EC" id="1.17.1.8" evidence="10 13"/>
<dbReference type="PROSITE" id="PS01298">
    <property type="entry name" value="DAPB"/>
    <property type="match status" value="1"/>
</dbReference>
<evidence type="ECO:0000259" key="15">
    <source>
        <dbReference type="Pfam" id="PF05173"/>
    </source>
</evidence>
<dbReference type="PANTHER" id="PTHR20836">
    <property type="entry name" value="DIHYDRODIPICOLINATE REDUCTASE"/>
    <property type="match status" value="1"/>
</dbReference>
<feature type="binding site" evidence="13">
    <location>
        <position position="159"/>
    </location>
    <ligand>
        <name>(S)-2,3,4,5-tetrahydrodipicolinate</name>
        <dbReference type="ChEBI" id="CHEBI:16845"/>
    </ligand>
</feature>
<evidence type="ECO:0000313" key="16">
    <source>
        <dbReference type="EMBL" id="MDT0498648.1"/>
    </source>
</evidence>
<feature type="binding site" evidence="13">
    <location>
        <begin position="101"/>
        <end position="103"/>
    </location>
    <ligand>
        <name>NAD(+)</name>
        <dbReference type="ChEBI" id="CHEBI:57540"/>
    </ligand>
</feature>
<evidence type="ECO:0000256" key="1">
    <source>
        <dbReference type="ARBA" id="ARBA00006642"/>
    </source>
</evidence>
<feature type="domain" description="Dihydrodipicolinate reductase N-terminal" evidence="14">
    <location>
        <begin position="5"/>
        <end position="128"/>
    </location>
</feature>
<dbReference type="Proteomes" id="UP001254608">
    <property type="component" value="Unassembled WGS sequence"/>
</dbReference>
<comment type="pathway">
    <text evidence="9 13">Amino-acid biosynthesis; L-lysine biosynthesis via DAP pathway; (S)-tetrahydrodipicolinate from L-aspartate: step 4/4.</text>
</comment>
<dbReference type="Gene3D" id="3.40.50.720">
    <property type="entry name" value="NAD(P)-binding Rossmann-like Domain"/>
    <property type="match status" value="1"/>
</dbReference>
<feature type="active site" description="Proton donor" evidence="13">
    <location>
        <position position="162"/>
    </location>
</feature>
<keyword evidence="7 13" id="KW-0520">NAD</keyword>
<feature type="binding site" evidence="13">
    <location>
        <position position="37"/>
    </location>
    <ligand>
        <name>NAD(+)</name>
        <dbReference type="ChEBI" id="CHEBI:57540"/>
    </ligand>
</feature>
<evidence type="ECO:0000313" key="17">
    <source>
        <dbReference type="Proteomes" id="UP001254608"/>
    </source>
</evidence>
<evidence type="ECO:0000256" key="13">
    <source>
        <dbReference type="HAMAP-Rule" id="MF_00102"/>
    </source>
</evidence>
<dbReference type="GO" id="GO:0008839">
    <property type="term" value="F:4-hydroxy-tetrahydrodipicolinate reductase"/>
    <property type="evidence" value="ECO:0007669"/>
    <property type="project" value="UniProtKB-EC"/>
</dbReference>
<dbReference type="PIRSF" id="PIRSF000161">
    <property type="entry name" value="DHPR"/>
    <property type="match status" value="1"/>
</dbReference>